<evidence type="ECO:0000313" key="2">
    <source>
        <dbReference type="Proteomes" id="UP000256862"/>
    </source>
</evidence>
<gene>
    <name evidence="1" type="ORF">CO2235_90241</name>
</gene>
<proteinExistence type="predicted"/>
<dbReference type="Proteomes" id="UP000256862">
    <property type="component" value="Chromosome CO2235"/>
</dbReference>
<dbReference type="EMBL" id="OGUS01000131">
    <property type="protein sequence ID" value="SPC17367.1"/>
    <property type="molecule type" value="Genomic_DNA"/>
</dbReference>
<organism evidence="1 2">
    <name type="scientific">Cupriavidus oxalaticus</name>
    <dbReference type="NCBI Taxonomy" id="96344"/>
    <lineage>
        <taxon>Bacteria</taxon>
        <taxon>Pseudomonadati</taxon>
        <taxon>Pseudomonadota</taxon>
        <taxon>Betaproteobacteria</taxon>
        <taxon>Burkholderiales</taxon>
        <taxon>Burkholderiaceae</taxon>
        <taxon>Cupriavidus</taxon>
    </lineage>
</organism>
<dbReference type="AlphaFoldDB" id="A0A976BFN6"/>
<protein>
    <submittedName>
        <fullName evidence="1">Uncharacterized protein</fullName>
    </submittedName>
</protein>
<evidence type="ECO:0000313" key="1">
    <source>
        <dbReference type="EMBL" id="SPC17367.1"/>
    </source>
</evidence>
<reference evidence="1 2" key="1">
    <citation type="submission" date="2018-01" db="EMBL/GenBank/DDBJ databases">
        <authorList>
            <person name="Clerissi C."/>
        </authorList>
    </citation>
    <scope>NUCLEOTIDE SEQUENCE [LARGE SCALE GENOMIC DNA]</scope>
    <source>
        <strain evidence="1">Cupriavidus oxalaticus LMG 2235</strain>
    </source>
</reference>
<name>A0A976BFN6_9BURK</name>
<comment type="caution">
    <text evidence="1">The sequence shown here is derived from an EMBL/GenBank/DDBJ whole genome shotgun (WGS) entry which is preliminary data.</text>
</comment>
<accession>A0A976BFN6</accession>
<sequence length="86" mass="9878">MDMGHVELYQANGYYYWPEVRGAEGRYTAVVRFVCIEEHLRHAVPAQSDQVPGIFSTHEAALDAARAWGHETARGPWHALKWIWGR</sequence>